<accession>A0A918SZ48</accession>
<gene>
    <name evidence="3" type="ORF">GCM10007067_13740</name>
</gene>
<dbReference type="Gene3D" id="3.40.1740.10">
    <property type="entry name" value="VC0467-like"/>
    <property type="match status" value="1"/>
</dbReference>
<evidence type="ECO:0000256" key="1">
    <source>
        <dbReference type="ARBA" id="ARBA00009600"/>
    </source>
</evidence>
<dbReference type="Pfam" id="PF02622">
    <property type="entry name" value="DUF179"/>
    <property type="match status" value="1"/>
</dbReference>
<sequence>MPIESTPLQNQLLIALPTMSDARFERAVALICQHDGDGALGIVINRPSEYTLGDVLSQVGFDGGDAHLRSQPVLAGGPMHPERGFVVHDGGLHWDSSLRIAEGLYLTTSRDILESMAQGEGPANAIVALGCAGWGTGQLEEELVENSWLTAPSDHELVFALPLDTRWHAAAGRIGVNFIHLADYTGHA</sequence>
<comment type="similarity">
    <text evidence="1 2">Belongs to the UPF0301 (AlgH) family.</text>
</comment>
<reference evidence="3" key="1">
    <citation type="journal article" date="2014" name="Int. J. Syst. Evol. Microbiol.">
        <title>Complete genome sequence of Corynebacterium casei LMG S-19264T (=DSM 44701T), isolated from a smear-ripened cheese.</title>
        <authorList>
            <consortium name="US DOE Joint Genome Institute (JGI-PGF)"/>
            <person name="Walter F."/>
            <person name="Albersmeier A."/>
            <person name="Kalinowski J."/>
            <person name="Ruckert C."/>
        </authorList>
    </citation>
    <scope>NUCLEOTIDE SEQUENCE</scope>
    <source>
        <strain evidence="3">KCTC 23077</strain>
    </source>
</reference>
<organism evidence="3 4">
    <name type="scientific">Cognatilysobacter bugurensis</name>
    <dbReference type="NCBI Taxonomy" id="543356"/>
    <lineage>
        <taxon>Bacteria</taxon>
        <taxon>Pseudomonadati</taxon>
        <taxon>Pseudomonadota</taxon>
        <taxon>Gammaproteobacteria</taxon>
        <taxon>Lysobacterales</taxon>
        <taxon>Lysobacteraceae</taxon>
        <taxon>Cognatilysobacter</taxon>
    </lineage>
</organism>
<dbReference type="NCBIfam" id="NF001266">
    <property type="entry name" value="PRK00228.1-1"/>
    <property type="match status" value="1"/>
</dbReference>
<name>A0A918SZ48_9GAMM</name>
<dbReference type="InterPro" id="IPR003774">
    <property type="entry name" value="AlgH-like"/>
</dbReference>
<evidence type="ECO:0000313" key="4">
    <source>
        <dbReference type="Proteomes" id="UP000646426"/>
    </source>
</evidence>
<proteinExistence type="inferred from homology"/>
<dbReference type="PANTHER" id="PTHR30327">
    <property type="entry name" value="UNCHARACTERIZED PROTEIN YQGE"/>
    <property type="match status" value="1"/>
</dbReference>
<evidence type="ECO:0000256" key="2">
    <source>
        <dbReference type="HAMAP-Rule" id="MF_00758"/>
    </source>
</evidence>
<dbReference type="SUPFAM" id="SSF143456">
    <property type="entry name" value="VC0467-like"/>
    <property type="match status" value="1"/>
</dbReference>
<evidence type="ECO:0000313" key="3">
    <source>
        <dbReference type="EMBL" id="GHA77531.1"/>
    </source>
</evidence>
<dbReference type="Proteomes" id="UP000646426">
    <property type="component" value="Unassembled WGS sequence"/>
</dbReference>
<dbReference type="HAMAP" id="MF_00758">
    <property type="entry name" value="UPF0301"/>
    <property type="match status" value="1"/>
</dbReference>
<dbReference type="AlphaFoldDB" id="A0A918SZ48"/>
<dbReference type="EMBL" id="BMYD01000001">
    <property type="protein sequence ID" value="GHA77531.1"/>
    <property type="molecule type" value="Genomic_DNA"/>
</dbReference>
<reference evidence="3" key="2">
    <citation type="submission" date="2020-09" db="EMBL/GenBank/DDBJ databases">
        <authorList>
            <person name="Sun Q."/>
            <person name="Kim S."/>
        </authorList>
    </citation>
    <scope>NUCLEOTIDE SEQUENCE</scope>
    <source>
        <strain evidence="3">KCTC 23077</strain>
    </source>
</reference>
<dbReference type="RefSeq" id="WP_189454563.1">
    <property type="nucleotide sequence ID" value="NZ_BMYD01000001.1"/>
</dbReference>
<dbReference type="GO" id="GO:0005829">
    <property type="term" value="C:cytosol"/>
    <property type="evidence" value="ECO:0007669"/>
    <property type="project" value="TreeGrafter"/>
</dbReference>
<keyword evidence="4" id="KW-1185">Reference proteome</keyword>
<comment type="caution">
    <text evidence="3">The sequence shown here is derived from an EMBL/GenBank/DDBJ whole genome shotgun (WGS) entry which is preliminary data.</text>
</comment>
<dbReference type="PANTHER" id="PTHR30327:SF1">
    <property type="entry name" value="UPF0301 PROTEIN YQGE"/>
    <property type="match status" value="1"/>
</dbReference>
<protein>
    <recommendedName>
        <fullName evidence="2">UPF0301 protein GCM10007067_13740</fullName>
    </recommendedName>
</protein>